<keyword evidence="12" id="KW-1185">Reference proteome</keyword>
<dbReference type="PROSITE" id="PS01032">
    <property type="entry name" value="PPM_1"/>
    <property type="match status" value="1"/>
</dbReference>
<keyword evidence="5 9" id="KW-0378">Hydrolase</keyword>
<evidence type="ECO:0000313" key="11">
    <source>
        <dbReference type="EMBL" id="PHT53389.1"/>
    </source>
</evidence>
<comment type="caution">
    <text evidence="11">The sequence shown here is derived from an EMBL/GenBank/DDBJ whole genome shotgun (WGS) entry which is preliminary data.</text>
</comment>
<accession>A0A2G2X7I9</accession>
<evidence type="ECO:0000256" key="9">
    <source>
        <dbReference type="RuleBase" id="RU003465"/>
    </source>
</evidence>
<keyword evidence="8" id="KW-0464">Manganese</keyword>
<dbReference type="InterPro" id="IPR036457">
    <property type="entry name" value="PPM-type-like_dom_sf"/>
</dbReference>
<evidence type="ECO:0000256" key="6">
    <source>
        <dbReference type="ARBA" id="ARBA00022842"/>
    </source>
</evidence>
<dbReference type="SMART" id="SM00332">
    <property type="entry name" value="PP2Cc"/>
    <property type="match status" value="1"/>
</dbReference>
<evidence type="ECO:0000256" key="7">
    <source>
        <dbReference type="ARBA" id="ARBA00022912"/>
    </source>
</evidence>
<dbReference type="InterPro" id="IPR015655">
    <property type="entry name" value="PP2C"/>
</dbReference>
<dbReference type="Pfam" id="PF00481">
    <property type="entry name" value="PP2C"/>
    <property type="match status" value="1"/>
</dbReference>
<feature type="domain" description="PPM-type phosphatase" evidence="10">
    <location>
        <begin position="100"/>
        <end position="380"/>
    </location>
</feature>
<dbReference type="CDD" id="cd00143">
    <property type="entry name" value="PP2Cc"/>
    <property type="match status" value="1"/>
</dbReference>
<comment type="cofactor">
    <cofactor evidence="1">
        <name>Mn(2+)</name>
        <dbReference type="ChEBI" id="CHEBI:29035"/>
    </cofactor>
</comment>
<dbReference type="AlphaFoldDB" id="A0A2G2X7I9"/>
<evidence type="ECO:0000256" key="5">
    <source>
        <dbReference type="ARBA" id="ARBA00022801"/>
    </source>
</evidence>
<evidence type="ECO:0000256" key="8">
    <source>
        <dbReference type="ARBA" id="ARBA00023211"/>
    </source>
</evidence>
<dbReference type="Proteomes" id="UP000224567">
    <property type="component" value="Unassembled WGS sequence"/>
</dbReference>
<dbReference type="Gene3D" id="3.60.40.10">
    <property type="entry name" value="PPM-type phosphatase domain"/>
    <property type="match status" value="1"/>
</dbReference>
<dbReference type="InterPro" id="IPR000222">
    <property type="entry name" value="PP2C_BS"/>
</dbReference>
<dbReference type="EC" id="3.1.3.16" evidence="3"/>
<comment type="cofactor">
    <cofactor evidence="2">
        <name>Mg(2+)</name>
        <dbReference type="ChEBI" id="CHEBI:18420"/>
    </cofactor>
</comment>
<name>A0A2G2X7I9_CAPBA</name>
<evidence type="ECO:0000259" key="10">
    <source>
        <dbReference type="PROSITE" id="PS51746"/>
    </source>
</evidence>
<dbReference type="InterPro" id="IPR001932">
    <property type="entry name" value="PPM-type_phosphatase-like_dom"/>
</dbReference>
<dbReference type="FunFam" id="3.60.40.10:FF:000041">
    <property type="entry name" value="Protein phosphatase 2C 51"/>
    <property type="match status" value="1"/>
</dbReference>
<dbReference type="STRING" id="33114.A0A2G2X7I9"/>
<reference evidence="12" key="2">
    <citation type="journal article" date="2017" name="J. Anim. Genet.">
        <title>Multiple reference genome sequences of hot pepper reveal the massive evolution of plant disease resistance genes by retroduplication.</title>
        <authorList>
            <person name="Kim S."/>
            <person name="Park J."/>
            <person name="Yeom S.-I."/>
            <person name="Kim Y.-M."/>
            <person name="Seo E."/>
            <person name="Kim K.-T."/>
            <person name="Kim M.-S."/>
            <person name="Lee J.M."/>
            <person name="Cheong K."/>
            <person name="Shin H.-S."/>
            <person name="Kim S.-B."/>
            <person name="Han K."/>
            <person name="Lee J."/>
            <person name="Park M."/>
            <person name="Lee H.-A."/>
            <person name="Lee H.-Y."/>
            <person name="Lee Y."/>
            <person name="Oh S."/>
            <person name="Lee J.H."/>
            <person name="Choi E."/>
            <person name="Choi E."/>
            <person name="Lee S.E."/>
            <person name="Jeon J."/>
            <person name="Kim H."/>
            <person name="Choi G."/>
            <person name="Song H."/>
            <person name="Lee J."/>
            <person name="Lee S.-C."/>
            <person name="Kwon J.-K."/>
            <person name="Lee H.-Y."/>
            <person name="Koo N."/>
            <person name="Hong Y."/>
            <person name="Kim R.W."/>
            <person name="Kang W.-H."/>
            <person name="Huh J.H."/>
            <person name="Kang B.-C."/>
            <person name="Yang T.-J."/>
            <person name="Lee Y.-H."/>
            <person name="Bennetzen J.L."/>
            <person name="Choi D."/>
        </authorList>
    </citation>
    <scope>NUCLEOTIDE SEQUENCE [LARGE SCALE GENOMIC DNA]</scope>
    <source>
        <strain evidence="12">cv. PBC81</strain>
    </source>
</reference>
<dbReference type="PANTHER" id="PTHR47992">
    <property type="entry name" value="PROTEIN PHOSPHATASE"/>
    <property type="match status" value="1"/>
</dbReference>
<comment type="similarity">
    <text evidence="9">Belongs to the PP2C family.</text>
</comment>
<protein>
    <recommendedName>
        <fullName evidence="3">protein-serine/threonine phosphatase</fullName>
        <ecNumber evidence="3">3.1.3.16</ecNumber>
    </recommendedName>
</protein>
<dbReference type="GO" id="GO:0046872">
    <property type="term" value="F:metal ion binding"/>
    <property type="evidence" value="ECO:0007669"/>
    <property type="project" value="UniProtKB-KW"/>
</dbReference>
<keyword evidence="7 9" id="KW-0904">Protein phosphatase</keyword>
<dbReference type="GO" id="GO:0004722">
    <property type="term" value="F:protein serine/threonine phosphatase activity"/>
    <property type="evidence" value="ECO:0007669"/>
    <property type="project" value="UniProtKB-EC"/>
</dbReference>
<proteinExistence type="inferred from homology"/>
<gene>
    <name evidence="11" type="ORF">CQW23_07851</name>
</gene>
<organism evidence="11 12">
    <name type="scientific">Capsicum baccatum</name>
    <name type="common">Peruvian pepper</name>
    <dbReference type="NCBI Taxonomy" id="33114"/>
    <lineage>
        <taxon>Eukaryota</taxon>
        <taxon>Viridiplantae</taxon>
        <taxon>Streptophyta</taxon>
        <taxon>Embryophyta</taxon>
        <taxon>Tracheophyta</taxon>
        <taxon>Spermatophyta</taxon>
        <taxon>Magnoliopsida</taxon>
        <taxon>eudicotyledons</taxon>
        <taxon>Gunneridae</taxon>
        <taxon>Pentapetalae</taxon>
        <taxon>asterids</taxon>
        <taxon>lamiids</taxon>
        <taxon>Solanales</taxon>
        <taxon>Solanaceae</taxon>
        <taxon>Solanoideae</taxon>
        <taxon>Capsiceae</taxon>
        <taxon>Capsicum</taxon>
    </lineage>
</organism>
<dbReference type="OrthoDB" id="10264738at2759"/>
<dbReference type="EMBL" id="MLFT02000003">
    <property type="protein sequence ID" value="PHT53389.1"/>
    <property type="molecule type" value="Genomic_DNA"/>
</dbReference>
<evidence type="ECO:0000256" key="2">
    <source>
        <dbReference type="ARBA" id="ARBA00001946"/>
    </source>
</evidence>
<evidence type="ECO:0000256" key="1">
    <source>
        <dbReference type="ARBA" id="ARBA00001936"/>
    </source>
</evidence>
<sequence length="389" mass="42484">MIDNVNSVPPVTEKGCRITALMESGGVTEVDLTGDNQPNFTRRRKLQENFNVFADDYRYNKKKKPENSSVSGGFIINDQVQLGTTSEVKKVEESSVTCRSHGWISLIGRRREMEDAVAVKPGFLSKGSKKFDYFGVYDGHGGSRVAHACRDALHSLVIQQVSKEEEEEDINWEKVMAESFCKMDGKVNEEGTEMATMGSTAVVAVVGEEEVIVANCGDSRAVLSRGGVAVPLSIDHKPDRSDELDRIERSGGKVINWNGQRVLGVLATSRSIGDMYLKPYVIPDPEVTVSKRSDADEFIILASDGLWDVIPNDVACDVTRRCLNGQMIRRFEQQSKSHATDDQSSEGIKGGLAARAASFLAELAIGRGTRDNISVIVVELNGSVSSSTD</sequence>
<dbReference type="SUPFAM" id="SSF81606">
    <property type="entry name" value="PP2C-like"/>
    <property type="match status" value="1"/>
</dbReference>
<dbReference type="PROSITE" id="PS51746">
    <property type="entry name" value="PPM_2"/>
    <property type="match status" value="1"/>
</dbReference>
<evidence type="ECO:0000256" key="4">
    <source>
        <dbReference type="ARBA" id="ARBA00022723"/>
    </source>
</evidence>
<keyword evidence="4" id="KW-0479">Metal-binding</keyword>
<keyword evidence="6" id="KW-0460">Magnesium</keyword>
<evidence type="ECO:0000256" key="3">
    <source>
        <dbReference type="ARBA" id="ARBA00013081"/>
    </source>
</evidence>
<reference evidence="11 12" key="1">
    <citation type="journal article" date="2017" name="Genome Biol.">
        <title>New reference genome sequences of hot pepper reveal the massive evolution of plant disease-resistance genes by retroduplication.</title>
        <authorList>
            <person name="Kim S."/>
            <person name="Park J."/>
            <person name="Yeom S.I."/>
            <person name="Kim Y.M."/>
            <person name="Seo E."/>
            <person name="Kim K.T."/>
            <person name="Kim M.S."/>
            <person name="Lee J.M."/>
            <person name="Cheong K."/>
            <person name="Shin H.S."/>
            <person name="Kim S.B."/>
            <person name="Han K."/>
            <person name="Lee J."/>
            <person name="Park M."/>
            <person name="Lee H.A."/>
            <person name="Lee H.Y."/>
            <person name="Lee Y."/>
            <person name="Oh S."/>
            <person name="Lee J.H."/>
            <person name="Choi E."/>
            <person name="Choi E."/>
            <person name="Lee S.E."/>
            <person name="Jeon J."/>
            <person name="Kim H."/>
            <person name="Choi G."/>
            <person name="Song H."/>
            <person name="Lee J."/>
            <person name="Lee S.C."/>
            <person name="Kwon J.K."/>
            <person name="Lee H.Y."/>
            <person name="Koo N."/>
            <person name="Hong Y."/>
            <person name="Kim R.W."/>
            <person name="Kang W.H."/>
            <person name="Huh J.H."/>
            <person name="Kang B.C."/>
            <person name="Yang T.J."/>
            <person name="Lee Y.H."/>
            <person name="Bennetzen J.L."/>
            <person name="Choi D."/>
        </authorList>
    </citation>
    <scope>NUCLEOTIDE SEQUENCE [LARGE SCALE GENOMIC DNA]</scope>
    <source>
        <strain evidence="12">cv. PBC81</strain>
    </source>
</reference>
<evidence type="ECO:0000313" key="12">
    <source>
        <dbReference type="Proteomes" id="UP000224567"/>
    </source>
</evidence>